<comment type="caution">
    <text evidence="1">The sequence shown here is derived from an EMBL/GenBank/DDBJ whole genome shotgun (WGS) entry which is preliminary data.</text>
</comment>
<dbReference type="InterPro" id="IPR011989">
    <property type="entry name" value="ARM-like"/>
</dbReference>
<accession>A0A090M600</accession>
<dbReference type="InParanoid" id="A0A090M600"/>
<proteinExistence type="predicted"/>
<dbReference type="InterPro" id="IPR016024">
    <property type="entry name" value="ARM-type_fold"/>
</dbReference>
<keyword evidence="2" id="KW-1185">Reference proteome</keyword>
<dbReference type="PANTHER" id="PTHR37743">
    <property type="entry name" value="ARM REPEAT SUPERFAMILY PROTEIN"/>
    <property type="match status" value="1"/>
</dbReference>
<reference evidence="1 2" key="2">
    <citation type="journal article" date="2014" name="BMC Genomics">
        <title>An improved genome of the model marine alga Ostreococcus tauri unfolds by assessing Illumina de novo assemblies.</title>
        <authorList>
            <person name="Blanc-Mathieu R."/>
            <person name="Verhelst B."/>
            <person name="Derelle E."/>
            <person name="Rombauts S."/>
            <person name="Bouget F.Y."/>
            <person name="Carre I."/>
            <person name="Chateau A."/>
            <person name="Eyre-Walker A."/>
            <person name="Grimsley N."/>
            <person name="Moreau H."/>
            <person name="Piegu B."/>
            <person name="Rivals E."/>
            <person name="Schackwitz W."/>
            <person name="Van de Peer Y."/>
            <person name="Piganeau G."/>
        </authorList>
    </citation>
    <scope>NUCLEOTIDE SEQUENCE [LARGE SCALE GENOMIC DNA]</scope>
    <source>
        <strain evidence="2">OTTH 0595 / CCAP 157/2 / RCC745</strain>
    </source>
</reference>
<dbReference type="SUPFAM" id="SSF48371">
    <property type="entry name" value="ARM repeat"/>
    <property type="match status" value="1"/>
</dbReference>
<evidence type="ECO:0000313" key="1">
    <source>
        <dbReference type="EMBL" id="CEF97539.1"/>
    </source>
</evidence>
<dbReference type="FunCoup" id="A0A090M600">
    <property type="interactions" value="192"/>
</dbReference>
<gene>
    <name evidence="1" type="ORF">OT_ostta04g01960</name>
</gene>
<sequence>MSSRDPRALGDALRTVFRADAKALASLERDASASKNDELVRALAILLEWCHDDVDTVLDPLLERASSSTRYARFVALLTHRAPKSVRDALRRALGVGGTKALAACACARASAEMERGTGSRRQDDGELLEQLRLIVLAGEGRSPTRLASAAVDAFAAMSSLAAEDRDEDLGGFEAREDVVGVVTSWARLDGKSELFIECCDGARGRLRSLARDGDDSSRRARARLLNQAWIDWAPALASIRGKKWEREMLVALESAFAATCEMLNMDEPGAGEGVAHALITVGLHLGRTGIDHENRAVFSAMVSEETAKALDEMLHQYTGTAILPALRCSNPLAQTVASILIRVILAPEHMGWTEQTETLLRGVLPLVEEGSDIISVGFARLVADLIIRDPNDESLLQILRICGGSATNAKMSALRVLTEFLRRVQSTMLDSTANAIVRSMLPRLADKNLEVRKAAAGAFAHIAPPKVLPALFELLISDDVEERSASGDAILATMREQKPTSRALKSYLDALSAASSSDSPDAEKRVSHAVKLLARFAESLNEIELRDVAETLTTEVFSSPSSSSLNQAVVVLAPWIGKSTASEHVIEACAHQLSSQNANKGADENEIFDRLAPLLLLRVLPLAIWDRESRERTDIQKCLRYRMLNVQGEFEDVRRVCSEMFAKVPQQTLDKELLSELERAYRSARTDSDDLARVRTCMFCCSAGLAVRGKSALSESFVNVLRSVCVNILAWSACDTDGDDFFKAQMGAMETLASIIVAEVDSSARTQKNCMKKTSKTLLEPETSMISFEEIISATPSGRPLIVELDDDTKRERVPCAHETLHGVLHLACLTDRDIPPWVDDVPRTTGIRVALINVIITAARRPRRGATLVDECFSPLVACAERRGDPNIREAALQALMMLFHLSQDDIDESITVALTRSITNVLRDHTAGDTARKGAAKVATALLAASDRHISAMEPYLESLRQSLTVAARVAVDTEVASLANKLAMCMTQTAERL</sequence>
<name>A0A090M600_OSTTA</name>
<dbReference type="RefSeq" id="XP_003078725.2">
    <property type="nucleotide sequence ID" value="XM_003078677.2"/>
</dbReference>
<dbReference type="EMBL" id="CAID01000004">
    <property type="protein sequence ID" value="CEF97539.1"/>
    <property type="molecule type" value="Genomic_DNA"/>
</dbReference>
<organism evidence="1 2">
    <name type="scientific">Ostreococcus tauri</name>
    <name type="common">Marine green alga</name>
    <dbReference type="NCBI Taxonomy" id="70448"/>
    <lineage>
        <taxon>Eukaryota</taxon>
        <taxon>Viridiplantae</taxon>
        <taxon>Chlorophyta</taxon>
        <taxon>Mamiellophyceae</taxon>
        <taxon>Mamiellales</taxon>
        <taxon>Bathycoccaceae</taxon>
        <taxon>Ostreococcus</taxon>
    </lineage>
</organism>
<dbReference type="Proteomes" id="UP000009170">
    <property type="component" value="Unassembled WGS sequence"/>
</dbReference>
<reference evidence="2" key="1">
    <citation type="journal article" date="2006" name="Proc. Natl. Acad. Sci. U.S.A.">
        <title>Genome analysis of the smallest free-living eukaryote Ostreococcus tauri unveils many unique features.</title>
        <authorList>
            <person name="Derelle E."/>
            <person name="Ferraz C."/>
            <person name="Rombauts S."/>
            <person name="Rouze P."/>
            <person name="Worden A.Z."/>
            <person name="Robbens S."/>
            <person name="Partensky F."/>
            <person name="Degroeve S."/>
            <person name="Echeynie S."/>
            <person name="Cooke R."/>
            <person name="Saeys Y."/>
            <person name="Wuyts J."/>
            <person name="Jabbari K."/>
            <person name="Bowler C."/>
            <person name="Panaud O."/>
            <person name="Piegu B."/>
            <person name="Ball S.G."/>
            <person name="Ral J.-P."/>
            <person name="Bouget F.-Y."/>
            <person name="Piganeau G."/>
            <person name="De Baets B."/>
            <person name="Picard A."/>
            <person name="Delseny M."/>
            <person name="Demaille J."/>
            <person name="Van de Peer Y."/>
            <person name="Moreau H."/>
        </authorList>
    </citation>
    <scope>NUCLEOTIDE SEQUENCE [LARGE SCALE GENOMIC DNA]</scope>
    <source>
        <strain evidence="2">OTTH 0595 / CCAP 157/2 / RCC745</strain>
    </source>
</reference>
<dbReference type="OrthoDB" id="79603at2759"/>
<dbReference type="PANTHER" id="PTHR37743:SF2">
    <property type="match status" value="1"/>
</dbReference>
<dbReference type="AlphaFoldDB" id="A0A090M600"/>
<dbReference type="KEGG" id="ota:OT_ostta04g01960"/>
<dbReference type="Gene3D" id="1.25.10.10">
    <property type="entry name" value="Leucine-rich Repeat Variant"/>
    <property type="match status" value="1"/>
</dbReference>
<evidence type="ECO:0000313" key="2">
    <source>
        <dbReference type="Proteomes" id="UP000009170"/>
    </source>
</evidence>
<dbReference type="GeneID" id="9834049"/>
<protein>
    <submittedName>
        <fullName evidence="1">Armadillo-type fold</fullName>
    </submittedName>
</protein>